<gene>
    <name evidence="5" type="ORF">UF10_04965</name>
</gene>
<dbReference type="OrthoDB" id="9784774at2"/>
<dbReference type="InterPro" id="IPR036265">
    <property type="entry name" value="HIT-like_sf"/>
</dbReference>
<dbReference type="AlphaFoldDB" id="A0A2P7Q1V6"/>
<feature type="active site" description="Tele-AMP-histidine intermediate" evidence="1">
    <location>
        <position position="99"/>
    </location>
</feature>
<keyword evidence="6" id="KW-1185">Reference proteome</keyword>
<keyword evidence="5" id="KW-0378">Hydrolase</keyword>
<evidence type="ECO:0000256" key="3">
    <source>
        <dbReference type="PROSITE-ProRule" id="PRU00464"/>
    </source>
</evidence>
<feature type="domain" description="HIT" evidence="4">
    <location>
        <begin position="4"/>
        <end position="114"/>
    </location>
</feature>
<name>A0A2P7Q1V6_9FIRM</name>
<dbReference type="SUPFAM" id="SSF54197">
    <property type="entry name" value="HIT-like"/>
    <property type="match status" value="1"/>
</dbReference>
<feature type="short sequence motif" description="Histidine triad motif" evidence="2 3">
    <location>
        <begin position="97"/>
        <end position="101"/>
    </location>
</feature>
<dbReference type="PROSITE" id="PS51084">
    <property type="entry name" value="HIT_2"/>
    <property type="match status" value="1"/>
</dbReference>
<evidence type="ECO:0000256" key="2">
    <source>
        <dbReference type="PIRSR" id="PIRSR601310-3"/>
    </source>
</evidence>
<dbReference type="Proteomes" id="UP000241434">
    <property type="component" value="Unassembled WGS sequence"/>
</dbReference>
<dbReference type="PRINTS" id="PR00332">
    <property type="entry name" value="HISTRIAD"/>
</dbReference>
<accession>A0A2P7Q1V6</accession>
<dbReference type="Pfam" id="PF01230">
    <property type="entry name" value="HIT"/>
    <property type="match status" value="1"/>
</dbReference>
<evidence type="ECO:0000313" key="5">
    <source>
        <dbReference type="EMBL" id="PSJ31953.1"/>
    </source>
</evidence>
<proteinExistence type="predicted"/>
<evidence type="ECO:0000259" key="4">
    <source>
        <dbReference type="PROSITE" id="PS51084"/>
    </source>
</evidence>
<dbReference type="InterPro" id="IPR011146">
    <property type="entry name" value="HIT-like"/>
</dbReference>
<dbReference type="RefSeq" id="WP_106776720.1">
    <property type="nucleotide sequence ID" value="NZ_JYGE01000003.1"/>
</dbReference>
<dbReference type="InterPro" id="IPR001310">
    <property type="entry name" value="Histidine_triad_HIT"/>
</dbReference>
<comment type="caution">
    <text evidence="5">The sequence shown here is derived from an EMBL/GenBank/DDBJ whole genome shotgun (WGS) entry which is preliminary data.</text>
</comment>
<evidence type="ECO:0000313" key="6">
    <source>
        <dbReference type="Proteomes" id="UP000241434"/>
    </source>
</evidence>
<dbReference type="Gene3D" id="3.30.428.10">
    <property type="entry name" value="HIT-like"/>
    <property type="match status" value="1"/>
</dbReference>
<evidence type="ECO:0000256" key="1">
    <source>
        <dbReference type="PIRSR" id="PIRSR601310-1"/>
    </source>
</evidence>
<dbReference type="CDD" id="cd01276">
    <property type="entry name" value="PKCI_related"/>
    <property type="match status" value="1"/>
</dbReference>
<protein>
    <submittedName>
        <fullName evidence="5">HIT family hydrolase</fullName>
    </submittedName>
</protein>
<dbReference type="EMBL" id="JYGE01000003">
    <property type="protein sequence ID" value="PSJ31953.1"/>
    <property type="molecule type" value="Genomic_DNA"/>
</dbReference>
<sequence length="114" mass="12813">MDCIFCKLANGEIPTNMVYEDEKVAAFKDMSPVTPVHILVVPKKHYASLEDISYEEMDIIADIHRAIRKIADQEGFAKDGYRVINNCGKNGGQEVDHIHYHLLAGKPLTKLVTD</sequence>
<reference evidence="5" key="1">
    <citation type="thesis" date="2015" institute="Rutgers" country="The State University of New Jersey, 14 College Farm Rd., New Brunswick, NJ, USA">
        <title>Ammonia toxicity in bacteria and its implications for treatment of and resource recovery from highly nitrogenous organic wastes.</title>
        <authorList>
            <person name="Luther A.K."/>
        </authorList>
    </citation>
    <scope>NUCLEOTIDE SEQUENCE</scope>
    <source>
        <strain evidence="5">RT-10B</strain>
    </source>
</reference>
<organism evidence="5 6">
    <name type="scientific">Peptostreptococcus russellii</name>
    <dbReference type="NCBI Taxonomy" id="215200"/>
    <lineage>
        <taxon>Bacteria</taxon>
        <taxon>Bacillati</taxon>
        <taxon>Bacillota</taxon>
        <taxon>Clostridia</taxon>
        <taxon>Peptostreptococcales</taxon>
        <taxon>Peptostreptococcaceae</taxon>
        <taxon>Peptostreptococcus</taxon>
    </lineage>
</organism>
<dbReference type="PANTHER" id="PTHR23089">
    <property type="entry name" value="HISTIDINE TRIAD HIT PROTEIN"/>
    <property type="match status" value="1"/>
</dbReference>
<dbReference type="GO" id="GO:0016787">
    <property type="term" value="F:hydrolase activity"/>
    <property type="evidence" value="ECO:0007669"/>
    <property type="project" value="UniProtKB-KW"/>
</dbReference>